<dbReference type="EMBL" id="JAAWVO010053019">
    <property type="protein sequence ID" value="MBN3320919.1"/>
    <property type="molecule type" value="Genomic_DNA"/>
</dbReference>
<keyword evidence="4" id="KW-1185">Reference proteome</keyword>
<keyword evidence="3" id="KW-0378">Hydrolase</keyword>
<sequence length="229" mass="25818">DCYLNLNKFTTKKMVHGSSVRYEKLRSECPESGEEQGSDKDSEKEDNEVTVYLYPLSSQERIRQKKRDTWIRIAAAVVLLTVAIGFVFYELYGCLEPDSDSHNHTAPAVDHWNSEKKESHDHYHDGGDHHHEDEESPEHHSHSREGTDDSGEYEHDHHHSSMYHHGVLITDSAVCSEVGRGILVDGGNVVDAGIASLLCLGVVHPHTAGVGEKLLCWLLYYSFESTYCI</sequence>
<feature type="non-terminal residue" evidence="3">
    <location>
        <position position="1"/>
    </location>
</feature>
<keyword evidence="2" id="KW-0812">Transmembrane</keyword>
<feature type="non-terminal residue" evidence="3">
    <location>
        <position position="229"/>
    </location>
</feature>
<dbReference type="Proteomes" id="UP000736164">
    <property type="component" value="Unassembled WGS sequence"/>
</dbReference>
<dbReference type="Pfam" id="PF01019">
    <property type="entry name" value="G_glu_transpept"/>
    <property type="match status" value="1"/>
</dbReference>
<evidence type="ECO:0000313" key="4">
    <source>
        <dbReference type="Proteomes" id="UP000736164"/>
    </source>
</evidence>
<evidence type="ECO:0000313" key="3">
    <source>
        <dbReference type="EMBL" id="MBN3320919.1"/>
    </source>
</evidence>
<reference evidence="3" key="1">
    <citation type="journal article" date="2021" name="Cell">
        <title>Tracing the genetic footprints of vertebrate landing in non-teleost ray-finned fishes.</title>
        <authorList>
            <person name="Bi X."/>
            <person name="Wang K."/>
            <person name="Yang L."/>
            <person name="Pan H."/>
            <person name="Jiang H."/>
            <person name="Wei Q."/>
            <person name="Fang M."/>
            <person name="Yu H."/>
            <person name="Zhu C."/>
            <person name="Cai Y."/>
            <person name="He Y."/>
            <person name="Gan X."/>
            <person name="Zeng H."/>
            <person name="Yu D."/>
            <person name="Zhu Y."/>
            <person name="Jiang H."/>
            <person name="Qiu Q."/>
            <person name="Yang H."/>
            <person name="Zhang Y.E."/>
            <person name="Wang W."/>
            <person name="Zhu M."/>
            <person name="He S."/>
            <person name="Zhang G."/>
        </authorList>
    </citation>
    <scope>NUCLEOTIDE SEQUENCE</scope>
    <source>
        <strain evidence="3">Allg_001</strain>
    </source>
</reference>
<evidence type="ECO:0000256" key="2">
    <source>
        <dbReference type="SAM" id="Phobius"/>
    </source>
</evidence>
<dbReference type="GO" id="GO:0016787">
    <property type="term" value="F:hydrolase activity"/>
    <property type="evidence" value="ECO:0007669"/>
    <property type="project" value="UniProtKB-KW"/>
</dbReference>
<protein>
    <submittedName>
        <fullName evidence="3">GGT6 hydrolase</fullName>
    </submittedName>
</protein>
<keyword evidence="2" id="KW-0472">Membrane</keyword>
<dbReference type="PANTHER" id="PTHR47278:SF1">
    <property type="entry name" value="GLUTATHIONE HYDROLASE 6"/>
    <property type="match status" value="1"/>
</dbReference>
<proteinExistence type="predicted"/>
<dbReference type="SUPFAM" id="SSF56235">
    <property type="entry name" value="N-terminal nucleophile aminohydrolases (Ntn hydrolases)"/>
    <property type="match status" value="1"/>
</dbReference>
<feature type="region of interest" description="Disordered" evidence="1">
    <location>
        <begin position="25"/>
        <end position="46"/>
    </location>
</feature>
<evidence type="ECO:0000256" key="1">
    <source>
        <dbReference type="SAM" id="MobiDB-lite"/>
    </source>
</evidence>
<dbReference type="PANTHER" id="PTHR47278">
    <property type="entry name" value="GLUTATHIONE HYDROLASE 6"/>
    <property type="match status" value="1"/>
</dbReference>
<dbReference type="InterPro" id="IPR029055">
    <property type="entry name" value="Ntn_hydrolases_N"/>
</dbReference>
<dbReference type="AlphaFoldDB" id="A0A8J7NZA8"/>
<gene>
    <name evidence="3" type="primary">Ggt6_0</name>
    <name evidence="3" type="ORF">GTO95_0015042</name>
</gene>
<accession>A0A8J7NZA8</accession>
<dbReference type="GO" id="GO:0070062">
    <property type="term" value="C:extracellular exosome"/>
    <property type="evidence" value="ECO:0007669"/>
    <property type="project" value="TreeGrafter"/>
</dbReference>
<organism evidence="3 4">
    <name type="scientific">Atractosteus spatula</name>
    <name type="common">Alligator gar</name>
    <name type="synonym">Lepisosteus spatula</name>
    <dbReference type="NCBI Taxonomy" id="7917"/>
    <lineage>
        <taxon>Eukaryota</taxon>
        <taxon>Metazoa</taxon>
        <taxon>Chordata</taxon>
        <taxon>Craniata</taxon>
        <taxon>Vertebrata</taxon>
        <taxon>Euteleostomi</taxon>
        <taxon>Actinopterygii</taxon>
        <taxon>Neopterygii</taxon>
        <taxon>Holostei</taxon>
        <taxon>Semionotiformes</taxon>
        <taxon>Lepisosteidae</taxon>
        <taxon>Atractosteus</taxon>
    </lineage>
</organism>
<feature type="transmembrane region" description="Helical" evidence="2">
    <location>
        <begin position="70"/>
        <end position="89"/>
    </location>
</feature>
<keyword evidence="2" id="KW-1133">Transmembrane helix</keyword>
<feature type="region of interest" description="Disordered" evidence="1">
    <location>
        <begin position="114"/>
        <end position="157"/>
    </location>
</feature>
<comment type="caution">
    <text evidence="3">The sequence shown here is derived from an EMBL/GenBank/DDBJ whole genome shotgun (WGS) entry which is preliminary data.</text>
</comment>
<dbReference type="InterPro" id="IPR052688">
    <property type="entry name" value="Gamma-glutamyltransfase"/>
</dbReference>
<name>A0A8J7NZA8_ATRSP</name>